<accession>A0A6C0JW57</accession>
<dbReference type="EMBL" id="MN740749">
    <property type="protein sequence ID" value="QHU09992.1"/>
    <property type="molecule type" value="Genomic_DNA"/>
</dbReference>
<proteinExistence type="predicted"/>
<reference evidence="1" key="1">
    <citation type="journal article" date="2020" name="Nature">
        <title>Giant virus diversity and host interactions through global metagenomics.</title>
        <authorList>
            <person name="Schulz F."/>
            <person name="Roux S."/>
            <person name="Paez-Espino D."/>
            <person name="Jungbluth S."/>
            <person name="Walsh D.A."/>
            <person name="Denef V.J."/>
            <person name="McMahon K.D."/>
            <person name="Konstantinidis K.T."/>
            <person name="Eloe-Fadrosh E.A."/>
            <person name="Kyrpides N.C."/>
            <person name="Woyke T."/>
        </authorList>
    </citation>
    <scope>NUCLEOTIDE SEQUENCE</scope>
    <source>
        <strain evidence="1">GVMAG-S-1101164-67</strain>
    </source>
</reference>
<sequence length="169" mass="18060">MNANVLTTAINILARHIQPVPAAAAVAVPTTNHTNVLVTSIAILQASMNKTTTASASGPTVINHTVTEGQLRRGNVEMNAVLDVADTTDYTKPHTETKLYSVDINPKYSNNPRDDPTRPESYTINTSIGGIVDRTAELDDLNAELIKRQKEIDDLTSKVKATAATLAGP</sequence>
<organism evidence="1">
    <name type="scientific">viral metagenome</name>
    <dbReference type="NCBI Taxonomy" id="1070528"/>
    <lineage>
        <taxon>unclassified sequences</taxon>
        <taxon>metagenomes</taxon>
        <taxon>organismal metagenomes</taxon>
    </lineage>
</organism>
<name>A0A6C0JW57_9ZZZZ</name>
<protein>
    <submittedName>
        <fullName evidence="1">Uncharacterized protein</fullName>
    </submittedName>
</protein>
<dbReference type="AlphaFoldDB" id="A0A6C0JW57"/>
<evidence type="ECO:0000313" key="1">
    <source>
        <dbReference type="EMBL" id="QHU09992.1"/>
    </source>
</evidence>